<gene>
    <name evidence="2" type="ORF">CCR75_000222</name>
</gene>
<evidence type="ECO:0000313" key="2">
    <source>
        <dbReference type="EMBL" id="TDH64983.1"/>
    </source>
</evidence>
<accession>A0A976FDW5</accession>
<evidence type="ECO:0000256" key="1">
    <source>
        <dbReference type="SAM" id="Phobius"/>
    </source>
</evidence>
<feature type="transmembrane region" description="Helical" evidence="1">
    <location>
        <begin position="51"/>
        <end position="70"/>
    </location>
</feature>
<keyword evidence="1" id="KW-0472">Membrane</keyword>
<name>A0A976FDW5_BRELC</name>
<dbReference type="KEGG" id="blac:94344001"/>
<sequence length="212" mass="23112">MMFERSPDVQETLDKSKKATKNMLFGATISGATGATIGAVLAVLRHESIKFYAASMGSNFFLLSSTYIAFEEVIADKRNNKKDWCTGAAAGAITGGFYAGIVGGRFRGLQGAAAGAAVGVAVIFGREEFHRWRLSKGLQRYEAKYGDAPAVYHPTTAALVESQGPPRELVFPSLLPKSIKISEDEIERRIAIRMEELRKEMQDEEGKEEAAQ</sequence>
<feature type="transmembrane region" description="Helical" evidence="1">
    <location>
        <begin position="23"/>
        <end position="45"/>
    </location>
</feature>
<keyword evidence="1" id="KW-0812">Transmembrane</keyword>
<protein>
    <submittedName>
        <fullName evidence="2">Uncharacterized protein</fullName>
    </submittedName>
</protein>
<feature type="transmembrane region" description="Helical" evidence="1">
    <location>
        <begin position="108"/>
        <end position="125"/>
    </location>
</feature>
<dbReference type="AlphaFoldDB" id="A0A976FDW5"/>
<comment type="caution">
    <text evidence="2">The sequence shown here is derived from an EMBL/GenBank/DDBJ whole genome shotgun (WGS) entry which is preliminary data.</text>
</comment>
<dbReference type="Proteomes" id="UP000294530">
    <property type="component" value="Unassembled WGS sequence"/>
</dbReference>
<keyword evidence="3" id="KW-1185">Reference proteome</keyword>
<evidence type="ECO:0000313" key="3">
    <source>
        <dbReference type="Proteomes" id="UP000294530"/>
    </source>
</evidence>
<dbReference type="RefSeq" id="XP_067814482.1">
    <property type="nucleotide sequence ID" value="XM_067958330.1"/>
</dbReference>
<reference evidence="2 3" key="1">
    <citation type="journal article" date="2021" name="Genome Biol.">
        <title>AFLAP: assembly-free linkage analysis pipeline using k-mers from genome sequencing data.</title>
        <authorList>
            <person name="Fletcher K."/>
            <person name="Zhang L."/>
            <person name="Gil J."/>
            <person name="Han R."/>
            <person name="Cavanaugh K."/>
            <person name="Michelmore R."/>
        </authorList>
    </citation>
    <scope>NUCLEOTIDE SEQUENCE [LARGE SCALE GENOMIC DNA]</scope>
    <source>
        <strain evidence="2 3">SF5</strain>
    </source>
</reference>
<dbReference type="EMBL" id="SHOA02000219">
    <property type="protein sequence ID" value="TDH64983.1"/>
    <property type="molecule type" value="Genomic_DNA"/>
</dbReference>
<proteinExistence type="predicted"/>
<dbReference type="OrthoDB" id="160868at2759"/>
<organism evidence="2 3">
    <name type="scientific">Bremia lactucae</name>
    <name type="common">Lettuce downy mildew</name>
    <dbReference type="NCBI Taxonomy" id="4779"/>
    <lineage>
        <taxon>Eukaryota</taxon>
        <taxon>Sar</taxon>
        <taxon>Stramenopiles</taxon>
        <taxon>Oomycota</taxon>
        <taxon>Peronosporomycetes</taxon>
        <taxon>Peronosporales</taxon>
        <taxon>Peronosporaceae</taxon>
        <taxon>Bremia</taxon>
    </lineage>
</organism>
<feature type="transmembrane region" description="Helical" evidence="1">
    <location>
        <begin position="82"/>
        <end position="102"/>
    </location>
</feature>
<keyword evidence="1" id="KW-1133">Transmembrane helix</keyword>
<dbReference type="GeneID" id="94344001"/>